<feature type="binding site" evidence="8">
    <location>
        <position position="188"/>
    </location>
    <ligand>
        <name>Zn(2+)</name>
        <dbReference type="ChEBI" id="CHEBI:29105"/>
        <label>2</label>
        <note>catalytic</note>
    </ligand>
</feature>
<evidence type="ECO:0000256" key="6">
    <source>
        <dbReference type="ARBA" id="ARBA00023145"/>
    </source>
</evidence>
<feature type="binding site" evidence="8">
    <location>
        <position position="206"/>
    </location>
    <ligand>
        <name>Zn(2+)</name>
        <dbReference type="ChEBI" id="CHEBI:29105"/>
        <label>2</label>
        <note>catalytic</note>
    </ligand>
</feature>
<evidence type="ECO:0000256" key="8">
    <source>
        <dbReference type="PIRSR" id="PIRSR621190-2"/>
    </source>
</evidence>
<evidence type="ECO:0000256" key="1">
    <source>
        <dbReference type="ARBA" id="ARBA00010370"/>
    </source>
</evidence>
<dbReference type="Bgee" id="ENSMFAG00000036374">
    <property type="expression patterns" value="Expressed in heart and 6 other cell types or tissues"/>
</dbReference>
<feature type="binding site" evidence="8">
    <location>
        <position position="127"/>
    </location>
    <ligand>
        <name>Ca(2+)</name>
        <dbReference type="ChEBI" id="CHEBI:29108"/>
        <label>2</label>
    </ligand>
</feature>
<dbReference type="Ensembl" id="ENSMFAT00000087495.1">
    <property type="protein sequence ID" value="ENSMFAP00000061401.1"/>
    <property type="gene ID" value="ENSMFAG00000036374.2"/>
</dbReference>
<feature type="binding site" evidence="8">
    <location>
        <position position="198"/>
    </location>
    <ligand>
        <name>Zn(2+)</name>
        <dbReference type="ChEBI" id="CHEBI:29105"/>
        <label>2</label>
        <note>catalytic</note>
    </ligand>
</feature>
<comment type="cofactor">
    <cofactor evidence="8">
        <name>Zn(2+)</name>
        <dbReference type="ChEBI" id="CHEBI:29105"/>
    </cofactor>
    <text evidence="8">Binds 2 Zn(2+) ions per subunit.</text>
</comment>
<comment type="similarity">
    <text evidence="1">Belongs to the peptidase M10A family.</text>
</comment>
<feature type="binding site" evidence="8">
    <location>
        <position position="145"/>
    </location>
    <ligand>
        <name>Ca(2+)</name>
        <dbReference type="ChEBI" id="CHEBI:29108"/>
        <label>3</label>
    </ligand>
</feature>
<evidence type="ECO:0000256" key="4">
    <source>
        <dbReference type="ARBA" id="ARBA00022801"/>
    </source>
</evidence>
<gene>
    <name evidence="11" type="primary">MMP11</name>
</gene>
<reference evidence="11" key="3">
    <citation type="submission" date="2025-09" db="UniProtKB">
        <authorList>
            <consortium name="Ensembl"/>
        </authorList>
    </citation>
    <scope>IDENTIFICATION</scope>
</reference>
<evidence type="ECO:0000256" key="7">
    <source>
        <dbReference type="PIRSR" id="PIRSR621190-1"/>
    </source>
</evidence>
<evidence type="ECO:0000313" key="12">
    <source>
        <dbReference type="Proteomes" id="UP000233100"/>
    </source>
</evidence>
<dbReference type="GeneTree" id="ENSGT00940000156340"/>
<feature type="compositionally biased region" description="Polar residues" evidence="9">
    <location>
        <begin position="375"/>
        <end position="396"/>
    </location>
</feature>
<dbReference type="GO" id="GO:0006508">
    <property type="term" value="P:proteolysis"/>
    <property type="evidence" value="ECO:0007669"/>
    <property type="project" value="UniProtKB-KW"/>
</dbReference>
<evidence type="ECO:0000313" key="11">
    <source>
        <dbReference type="Ensembl" id="ENSMFAP00000061401.1"/>
    </source>
</evidence>
<keyword evidence="6" id="KW-0865">Zymogen</keyword>
<dbReference type="CDD" id="cd04278">
    <property type="entry name" value="ZnMc_MMP"/>
    <property type="match status" value="1"/>
</dbReference>
<feature type="binding site" evidence="8">
    <location>
        <position position="137"/>
    </location>
    <ligand>
        <name>Zn(2+)</name>
        <dbReference type="ChEBI" id="CHEBI:29105"/>
        <label>1</label>
    </ligand>
</feature>
<feature type="active site" evidence="7">
    <location>
        <position position="189"/>
    </location>
</feature>
<dbReference type="AlphaFoldDB" id="A0A7N9D540"/>
<accession>A0A7N9D540</accession>
<dbReference type="GO" id="GO:0008270">
    <property type="term" value="F:zinc ion binding"/>
    <property type="evidence" value="ECO:0007669"/>
    <property type="project" value="InterPro"/>
</dbReference>
<feature type="domain" description="Peptidase metallopeptidase" evidence="10">
    <location>
        <begin position="69"/>
        <end position="232"/>
    </location>
</feature>
<feature type="binding site" evidence="8">
    <location>
        <position position="170"/>
    </location>
    <ligand>
        <name>Ca(2+)</name>
        <dbReference type="ChEBI" id="CHEBI:29108"/>
        <label>3</label>
    </ligand>
</feature>
<dbReference type="PANTHER" id="PTHR10201">
    <property type="entry name" value="MATRIX METALLOPROTEINASE"/>
    <property type="match status" value="1"/>
</dbReference>
<feature type="binding site" evidence="8">
    <location>
        <position position="144"/>
    </location>
    <ligand>
        <name>Ca(2+)</name>
        <dbReference type="ChEBI" id="CHEBI:29108"/>
        <label>3</label>
    </ligand>
</feature>
<feature type="binding site" evidence="8">
    <location>
        <position position="163"/>
    </location>
    <ligand>
        <name>Ca(2+)</name>
        <dbReference type="ChEBI" id="CHEBI:29108"/>
        <label>2</label>
    </ligand>
</feature>
<dbReference type="GO" id="GO:0030574">
    <property type="term" value="P:collagen catabolic process"/>
    <property type="evidence" value="ECO:0007669"/>
    <property type="project" value="TreeGrafter"/>
</dbReference>
<evidence type="ECO:0000256" key="5">
    <source>
        <dbReference type="ARBA" id="ARBA00022833"/>
    </source>
</evidence>
<dbReference type="PRINTS" id="PR00138">
    <property type="entry name" value="MATRIXIN"/>
</dbReference>
<feature type="region of interest" description="Disordered" evidence="9">
    <location>
        <begin position="375"/>
        <end position="417"/>
    </location>
</feature>
<dbReference type="InterPro" id="IPR021190">
    <property type="entry name" value="Pept_M10A"/>
</dbReference>
<keyword evidence="12" id="KW-1185">Reference proteome</keyword>
<name>A0A7N9D540_MACFA</name>
<evidence type="ECO:0000259" key="10">
    <source>
        <dbReference type="SMART" id="SM00235"/>
    </source>
</evidence>
<feature type="binding site" evidence="8">
    <location>
        <position position="152"/>
    </location>
    <ligand>
        <name>Zn(2+)</name>
        <dbReference type="ChEBI" id="CHEBI:29105"/>
        <label>1</label>
    </ligand>
</feature>
<feature type="binding site" evidence="8">
    <location>
        <position position="165"/>
    </location>
    <ligand>
        <name>Zn(2+)</name>
        <dbReference type="ChEBI" id="CHEBI:29105"/>
        <label>1</label>
    </ligand>
</feature>
<comment type="cofactor">
    <cofactor evidence="8">
        <name>Ca(2+)</name>
        <dbReference type="ChEBI" id="CHEBI:29108"/>
    </cofactor>
    <text evidence="8">Can bind about 5 Ca(2+) ions per subunit.</text>
</comment>
<evidence type="ECO:0000256" key="9">
    <source>
        <dbReference type="SAM" id="MobiDB-lite"/>
    </source>
</evidence>
<protein>
    <submittedName>
        <fullName evidence="11">Matrix metallopeptidase 11</fullName>
    </submittedName>
</protein>
<keyword evidence="5 8" id="KW-0862">Zinc</keyword>
<evidence type="ECO:0000256" key="2">
    <source>
        <dbReference type="ARBA" id="ARBA00022670"/>
    </source>
</evidence>
<dbReference type="Proteomes" id="UP000233100">
    <property type="component" value="Chromosome 10"/>
</dbReference>
<keyword evidence="2" id="KW-0645">Protease</keyword>
<dbReference type="InterPro" id="IPR006026">
    <property type="entry name" value="Peptidase_Metallo"/>
</dbReference>
<dbReference type="Pfam" id="PF00413">
    <property type="entry name" value="Peptidase_M10"/>
    <property type="match status" value="1"/>
</dbReference>
<reference evidence="11 12" key="1">
    <citation type="submission" date="2013-03" db="EMBL/GenBank/DDBJ databases">
        <authorList>
            <person name="Warren W."/>
            <person name="Wilson R.K."/>
        </authorList>
    </citation>
    <scope>NUCLEOTIDE SEQUENCE</scope>
</reference>
<dbReference type="InterPro" id="IPR033739">
    <property type="entry name" value="M10A_MMP"/>
</dbReference>
<dbReference type="SMART" id="SM00235">
    <property type="entry name" value="ZnMc"/>
    <property type="match status" value="1"/>
</dbReference>
<dbReference type="Gene3D" id="3.40.390.10">
    <property type="entry name" value="Collagenase (Catalytic Domain)"/>
    <property type="match status" value="1"/>
</dbReference>
<keyword evidence="3 8" id="KW-0479">Metal-binding</keyword>
<keyword evidence="4" id="KW-0378">Hydrolase</keyword>
<feature type="binding site" evidence="8">
    <location>
        <position position="139"/>
    </location>
    <ligand>
        <name>Zn(2+)</name>
        <dbReference type="ChEBI" id="CHEBI:29105"/>
        <label>1</label>
    </ligand>
</feature>
<dbReference type="InterPro" id="IPR024079">
    <property type="entry name" value="MetalloPept_cat_dom_sf"/>
</dbReference>
<reference evidence="11" key="2">
    <citation type="submission" date="2025-08" db="UniProtKB">
        <authorList>
            <consortium name="Ensembl"/>
        </authorList>
    </citation>
    <scope>IDENTIFICATION</scope>
</reference>
<feature type="binding site" evidence="8">
    <location>
        <position position="170"/>
    </location>
    <ligand>
        <name>Ca(2+)</name>
        <dbReference type="ChEBI" id="CHEBI:29108"/>
        <label>1</label>
    </ligand>
</feature>
<dbReference type="GO" id="GO:0005615">
    <property type="term" value="C:extracellular space"/>
    <property type="evidence" value="ECO:0007669"/>
    <property type="project" value="TreeGrafter"/>
</dbReference>
<dbReference type="GO" id="GO:0030198">
    <property type="term" value="P:extracellular matrix organization"/>
    <property type="evidence" value="ECO:0007669"/>
    <property type="project" value="TreeGrafter"/>
</dbReference>
<dbReference type="SUPFAM" id="SSF55486">
    <property type="entry name" value="Metalloproteases ('zincins'), catalytic domain"/>
    <property type="match status" value="1"/>
</dbReference>
<dbReference type="GO" id="GO:0031012">
    <property type="term" value="C:extracellular matrix"/>
    <property type="evidence" value="ECO:0007669"/>
    <property type="project" value="InterPro"/>
</dbReference>
<dbReference type="PANTHER" id="PTHR10201:SF20">
    <property type="entry name" value="STROMELYSIN-3"/>
    <property type="match status" value="1"/>
</dbReference>
<feature type="binding site" evidence="8">
    <location>
        <position position="192"/>
    </location>
    <ligand>
        <name>Zn(2+)</name>
        <dbReference type="ChEBI" id="CHEBI:29105"/>
        <label>2</label>
        <note>catalytic</note>
    </ligand>
</feature>
<keyword evidence="8" id="KW-0106">Calcium</keyword>
<dbReference type="InterPro" id="IPR001818">
    <property type="entry name" value="Pept_M10_metallopeptidase"/>
</dbReference>
<organism evidence="11 12">
    <name type="scientific">Macaca fascicularis</name>
    <name type="common">Crab-eating macaque</name>
    <name type="synonym">Cynomolgus monkey</name>
    <dbReference type="NCBI Taxonomy" id="9541"/>
    <lineage>
        <taxon>Eukaryota</taxon>
        <taxon>Metazoa</taxon>
        <taxon>Chordata</taxon>
        <taxon>Craniata</taxon>
        <taxon>Vertebrata</taxon>
        <taxon>Euteleostomi</taxon>
        <taxon>Mammalia</taxon>
        <taxon>Eutheria</taxon>
        <taxon>Euarchontoglires</taxon>
        <taxon>Primates</taxon>
        <taxon>Haplorrhini</taxon>
        <taxon>Catarrhini</taxon>
        <taxon>Cercopithecidae</taxon>
        <taxon>Cercopithecinae</taxon>
        <taxon>Macaca</taxon>
    </lineage>
</organism>
<evidence type="ECO:0000256" key="3">
    <source>
        <dbReference type="ARBA" id="ARBA00022723"/>
    </source>
</evidence>
<sequence>MGVSGPLVLVLSTECRHLCLPKYEQTTYTCACVARETSALKLRPRAHLACVLSVHTPTKHPGATPGAAAIGGWPFPEAQAPPSPSRILRFPWQLVQEQVRQTMAEALKVWSDVTPLTFTEVHEGHADIMIDFARYWHGDDLPFDGPGGILAHAFFPKTHREGDVHFDYDETWTIGDDQGTDLLQVAAHEFGHVLGLQHTTAAKALMSAFYTFRYPLSLSPDDRRGIQHLYGQPRPTVTSRTPALGPQAGIDTNEIAPLEVRPCLPVPLLLCWPLWLQRMPSACVPLSPHSRIPHQMPARPPLTRSPPSEASSFSSKRALCGACVGASCNPATQHWPLATGRDCPALWTLPLRMPGATFGSSKVSGGWGYAQETSQSQECYGQRQEQTDGSSGTQWTGRGAPKPGGQGRECGLLLRHR</sequence>
<feature type="binding site" evidence="8">
    <location>
        <position position="167"/>
    </location>
    <ligand>
        <name>Ca(2+)</name>
        <dbReference type="ChEBI" id="CHEBI:29108"/>
        <label>3</label>
    </ligand>
</feature>
<dbReference type="GO" id="GO:0004222">
    <property type="term" value="F:metalloendopeptidase activity"/>
    <property type="evidence" value="ECO:0007669"/>
    <property type="project" value="InterPro"/>
</dbReference>
<proteinExistence type="inferred from homology"/>